<evidence type="ECO:0000313" key="2">
    <source>
        <dbReference type="EMBL" id="TSD65253.1"/>
    </source>
</evidence>
<dbReference type="InterPro" id="IPR036291">
    <property type="entry name" value="NAD(P)-bd_dom_sf"/>
</dbReference>
<feature type="region of interest" description="Disordered" evidence="1">
    <location>
        <begin position="1"/>
        <end position="28"/>
    </location>
</feature>
<gene>
    <name evidence="2" type="ORF">FNM00_06015</name>
</gene>
<feature type="compositionally biased region" description="Basic and acidic residues" evidence="1">
    <location>
        <begin position="13"/>
        <end position="25"/>
    </location>
</feature>
<proteinExistence type="predicted"/>
<evidence type="ECO:0000256" key="1">
    <source>
        <dbReference type="SAM" id="MobiDB-lite"/>
    </source>
</evidence>
<dbReference type="InterPro" id="IPR023401">
    <property type="entry name" value="ODC_N"/>
</dbReference>
<name>A0A554SG06_9ACTN</name>
<dbReference type="InterPro" id="IPR003462">
    <property type="entry name" value="ODC_Mu_crystall"/>
</dbReference>
<dbReference type="PANTHER" id="PTHR13812">
    <property type="entry name" value="KETIMINE REDUCTASE MU-CRYSTALLIN"/>
    <property type="match status" value="1"/>
</dbReference>
<protein>
    <submittedName>
        <fullName evidence="2">Ornithine cyclodeaminase family protein</fullName>
    </submittedName>
</protein>
<dbReference type="OrthoDB" id="3814544at2"/>
<dbReference type="SUPFAM" id="SSF51735">
    <property type="entry name" value="NAD(P)-binding Rossmann-fold domains"/>
    <property type="match status" value="1"/>
</dbReference>
<dbReference type="PANTHER" id="PTHR13812:SF19">
    <property type="entry name" value="KETIMINE REDUCTASE MU-CRYSTALLIN"/>
    <property type="match status" value="1"/>
</dbReference>
<sequence>MGNRSPINTDQTSHQREAPGPRMRDSPALPFVTAADFDGLVSYEEAINALEGALRTGTATEHTPLRSRTDLPHGHLLYMPSQVDGVVGVKMASVSPTNHERGLPRIQGLVILSDSLTLRPAVIFDAAGFTVLRTAALSGLAVRHLAPADASTLVVFGAGPQARGHIEAIRAVRPLRRVIVVGRSPERARELMAWAAESGLEAEVGTPAAVGEADIVACCTSASAPLFDSASLRDDATVVAIGSHSPEAREVDTALVDRAFVTVETRASSFAEAGDIILACRDGVPADRAVDAELADVVKEPRTTVSGLHLFKGVGEAWCDVTIAALAADKLGLSVSR</sequence>
<dbReference type="AlphaFoldDB" id="A0A554SG06"/>
<dbReference type="GO" id="GO:0005737">
    <property type="term" value="C:cytoplasm"/>
    <property type="evidence" value="ECO:0007669"/>
    <property type="project" value="TreeGrafter"/>
</dbReference>
<reference evidence="2 3" key="1">
    <citation type="submission" date="2019-07" db="EMBL/GenBank/DDBJ databases">
        <authorList>
            <person name="Zhao L.H."/>
        </authorList>
    </citation>
    <scope>NUCLEOTIDE SEQUENCE [LARGE SCALE GENOMIC DNA]</scope>
    <source>
        <strain evidence="2 3">Co35</strain>
    </source>
</reference>
<organism evidence="2 3">
    <name type="scientific">Aeromicrobium piscarium</name>
    <dbReference type="NCBI Taxonomy" id="2590901"/>
    <lineage>
        <taxon>Bacteria</taxon>
        <taxon>Bacillati</taxon>
        <taxon>Actinomycetota</taxon>
        <taxon>Actinomycetes</taxon>
        <taxon>Propionibacteriales</taxon>
        <taxon>Nocardioidaceae</taxon>
        <taxon>Aeromicrobium</taxon>
    </lineage>
</organism>
<evidence type="ECO:0000313" key="3">
    <source>
        <dbReference type="Proteomes" id="UP000316988"/>
    </source>
</evidence>
<dbReference type="EMBL" id="VLNT01000003">
    <property type="protein sequence ID" value="TSD65253.1"/>
    <property type="molecule type" value="Genomic_DNA"/>
</dbReference>
<dbReference type="Gene3D" id="3.30.1780.10">
    <property type="entry name" value="ornithine cyclodeaminase, domain 1"/>
    <property type="match status" value="1"/>
</dbReference>
<dbReference type="Gene3D" id="3.40.50.720">
    <property type="entry name" value="NAD(P)-binding Rossmann-like Domain"/>
    <property type="match status" value="1"/>
</dbReference>
<dbReference type="Proteomes" id="UP000316988">
    <property type="component" value="Unassembled WGS sequence"/>
</dbReference>
<accession>A0A554SG06</accession>
<comment type="caution">
    <text evidence="2">The sequence shown here is derived from an EMBL/GenBank/DDBJ whole genome shotgun (WGS) entry which is preliminary data.</text>
</comment>
<feature type="compositionally biased region" description="Polar residues" evidence="1">
    <location>
        <begin position="1"/>
        <end position="12"/>
    </location>
</feature>
<dbReference type="PIRSF" id="PIRSF001439">
    <property type="entry name" value="CryM"/>
    <property type="match status" value="1"/>
</dbReference>
<keyword evidence="3" id="KW-1185">Reference proteome</keyword>
<dbReference type="Pfam" id="PF02423">
    <property type="entry name" value="OCD_Mu_crystall"/>
    <property type="match status" value="1"/>
</dbReference>